<protein>
    <recommendedName>
        <fullName evidence="3">Phage tail assembly protein</fullName>
    </recommendedName>
</protein>
<proteinExistence type="predicted"/>
<organism evidence="1 2">
    <name type="scientific">Ectopseudomonas mendocina</name>
    <name type="common">Pseudomonas mendocina</name>
    <dbReference type="NCBI Taxonomy" id="300"/>
    <lineage>
        <taxon>Bacteria</taxon>
        <taxon>Pseudomonadati</taxon>
        <taxon>Pseudomonadota</taxon>
        <taxon>Gammaproteobacteria</taxon>
        <taxon>Pseudomonadales</taxon>
        <taxon>Pseudomonadaceae</taxon>
        <taxon>Ectopseudomonas</taxon>
    </lineage>
</organism>
<evidence type="ECO:0000313" key="2">
    <source>
        <dbReference type="Proteomes" id="UP000317327"/>
    </source>
</evidence>
<evidence type="ECO:0000313" key="1">
    <source>
        <dbReference type="EMBL" id="TRO19394.1"/>
    </source>
</evidence>
<accession>A0ABD7RY99</accession>
<name>A0ABD7RY99_ECTME</name>
<evidence type="ECO:0008006" key="3">
    <source>
        <dbReference type="Google" id="ProtNLM"/>
    </source>
</evidence>
<dbReference type="Proteomes" id="UP000317327">
    <property type="component" value="Unassembled WGS sequence"/>
</dbReference>
<sequence>MTDLAASQPVKVGSGAAARDIQVYELTPLEYRKILLGTASLPEDADAESIARYQIDQVLLADVSLSDLALFVRLPVTELEALPTGVLKKLLAKAKEMNPDFFDALVRLATPQSEPSPS</sequence>
<dbReference type="RefSeq" id="WP_143500937.1">
    <property type="nucleotide sequence ID" value="NZ_SCFV01000003.1"/>
</dbReference>
<comment type="caution">
    <text evidence="1">The sequence shown here is derived from an EMBL/GenBank/DDBJ whole genome shotgun (WGS) entry which is preliminary data.</text>
</comment>
<reference evidence="1 2" key="1">
    <citation type="submission" date="2019-01" db="EMBL/GenBank/DDBJ databases">
        <title>Whole genome shotgun sequencing of Pseudomonas spp. isolated by its ability to degrade furfural.</title>
        <authorList>
            <person name="Donoso R."/>
            <person name="Farkas C."/>
            <person name="Villegas P."/>
            <person name="Gonzales-Toro F."/>
            <person name="Guajardo-Parra M."/>
            <person name="Araya-Nail M."/>
            <person name="Morgante V."/>
            <person name="Perez-Pantoja D."/>
        </authorList>
    </citation>
    <scope>NUCLEOTIDE SEQUENCE [LARGE SCALE GENOMIC DNA]</scope>
    <source>
        <strain evidence="1 2">VN231</strain>
    </source>
</reference>
<dbReference type="AlphaFoldDB" id="A0ABD7RY99"/>
<dbReference type="EMBL" id="SCFV01000003">
    <property type="protein sequence ID" value="TRO19394.1"/>
    <property type="molecule type" value="Genomic_DNA"/>
</dbReference>
<gene>
    <name evidence="1" type="ORF">EQ836_07665</name>
</gene>